<feature type="transmembrane region" description="Helical" evidence="12">
    <location>
        <begin position="96"/>
        <end position="115"/>
    </location>
</feature>
<evidence type="ECO:0000256" key="11">
    <source>
        <dbReference type="SAM" id="MobiDB-lite"/>
    </source>
</evidence>
<keyword evidence="10 12" id="KW-0472">Membrane</keyword>
<keyword evidence="9" id="KW-0902">Two-component regulatory system</keyword>
<evidence type="ECO:0000313" key="14">
    <source>
        <dbReference type="EMBL" id="THG38975.1"/>
    </source>
</evidence>
<evidence type="ECO:0000256" key="12">
    <source>
        <dbReference type="SAM" id="Phobius"/>
    </source>
</evidence>
<comment type="subcellular location">
    <subcellularLocation>
        <location evidence="1">Membrane</location>
        <topology evidence="1">Multi-pass membrane protein</topology>
    </subcellularLocation>
</comment>
<keyword evidence="2" id="KW-0597">Phosphoprotein</keyword>
<keyword evidence="4 12" id="KW-0812">Transmembrane</keyword>
<proteinExistence type="predicted"/>
<keyword evidence="5" id="KW-0547">Nucleotide-binding</keyword>
<dbReference type="AlphaFoldDB" id="A0A4S4G815"/>
<dbReference type="GO" id="GO:0005886">
    <property type="term" value="C:plasma membrane"/>
    <property type="evidence" value="ECO:0007669"/>
    <property type="project" value="TreeGrafter"/>
</dbReference>
<evidence type="ECO:0000259" key="13">
    <source>
        <dbReference type="Pfam" id="PF13493"/>
    </source>
</evidence>
<feature type="region of interest" description="Disordered" evidence="11">
    <location>
        <begin position="1"/>
        <end position="40"/>
    </location>
</feature>
<accession>A0A4S4G815</accession>
<organism evidence="14 15">
    <name type="scientific">Adlercreutzia caecimuris</name>
    <dbReference type="NCBI Taxonomy" id="671266"/>
    <lineage>
        <taxon>Bacteria</taxon>
        <taxon>Bacillati</taxon>
        <taxon>Actinomycetota</taxon>
        <taxon>Coriobacteriia</taxon>
        <taxon>Eggerthellales</taxon>
        <taxon>Eggerthellaceae</taxon>
        <taxon>Adlercreutzia</taxon>
    </lineage>
</organism>
<evidence type="ECO:0000256" key="2">
    <source>
        <dbReference type="ARBA" id="ARBA00022553"/>
    </source>
</evidence>
<evidence type="ECO:0000313" key="15">
    <source>
        <dbReference type="Proteomes" id="UP000308978"/>
    </source>
</evidence>
<feature type="transmembrane region" description="Helical" evidence="12">
    <location>
        <begin position="72"/>
        <end position="89"/>
    </location>
</feature>
<keyword evidence="7" id="KW-0067">ATP-binding</keyword>
<evidence type="ECO:0000256" key="8">
    <source>
        <dbReference type="ARBA" id="ARBA00022989"/>
    </source>
</evidence>
<evidence type="ECO:0000256" key="3">
    <source>
        <dbReference type="ARBA" id="ARBA00022679"/>
    </source>
</evidence>
<feature type="domain" description="Sensor protein KdpD transmembrane" evidence="13">
    <location>
        <begin position="56"/>
        <end position="156"/>
    </location>
</feature>
<gene>
    <name evidence="14" type="ORF">E5986_01420</name>
</gene>
<reference evidence="14 15" key="1">
    <citation type="submission" date="2019-04" db="EMBL/GenBank/DDBJ databases">
        <title>Microbes associate with the intestines of laboratory mice.</title>
        <authorList>
            <person name="Navarre W."/>
            <person name="Wong E."/>
            <person name="Huang K.C."/>
            <person name="Tropini C."/>
            <person name="Ng K."/>
            <person name="Yu B."/>
        </authorList>
    </citation>
    <scope>NUCLEOTIDE SEQUENCE [LARGE SCALE GENOMIC DNA]</scope>
    <source>
        <strain evidence="14 15">NM80_B27</strain>
    </source>
</reference>
<dbReference type="Gene3D" id="3.30.450.40">
    <property type="match status" value="1"/>
</dbReference>
<dbReference type="InterPro" id="IPR025201">
    <property type="entry name" value="KdpD_TM"/>
</dbReference>
<dbReference type="PANTHER" id="PTHR45569:SF1">
    <property type="entry name" value="SENSOR PROTEIN KDPD"/>
    <property type="match status" value="1"/>
</dbReference>
<dbReference type="InterPro" id="IPR052023">
    <property type="entry name" value="Histidine_kinase_KdpD"/>
</dbReference>
<comment type="caution">
    <text evidence="14">The sequence shown here is derived from an EMBL/GenBank/DDBJ whole genome shotgun (WGS) entry which is preliminary data.</text>
</comment>
<dbReference type="EMBL" id="SSTJ01000001">
    <property type="protein sequence ID" value="THG38975.1"/>
    <property type="molecule type" value="Genomic_DNA"/>
</dbReference>
<dbReference type="GO" id="GO:0000155">
    <property type="term" value="F:phosphorelay sensor kinase activity"/>
    <property type="evidence" value="ECO:0007669"/>
    <property type="project" value="TreeGrafter"/>
</dbReference>
<feature type="transmembrane region" description="Helical" evidence="12">
    <location>
        <begin position="49"/>
        <end position="66"/>
    </location>
</feature>
<dbReference type="Pfam" id="PF13493">
    <property type="entry name" value="DUF4118"/>
    <property type="match status" value="1"/>
</dbReference>
<name>A0A4S4G815_9ACTN</name>
<dbReference type="InterPro" id="IPR038318">
    <property type="entry name" value="KdpD_sf"/>
</dbReference>
<evidence type="ECO:0000256" key="1">
    <source>
        <dbReference type="ARBA" id="ARBA00004141"/>
    </source>
</evidence>
<evidence type="ECO:0000256" key="10">
    <source>
        <dbReference type="ARBA" id="ARBA00023136"/>
    </source>
</evidence>
<sequence length="290" mass="30975">MIVPRQSDPTPAGNERKAAKAPETKGPAPAKPSRRTPPSPAVRRRVRNLVVLAILYGAGLAAVWGFSLMGVSTLVVFPVFVLGVLIASLETDSGLWGGALGLAFLLSYDFLFASPMLELKVLNRTDLVALVIFVAVALIMGVITHRMGRQVQAADRTATALSRLNRLSAGLFESTTPAEACRFSQEFLAKILRRDVTIALGEPGPDAPSAVRDCYEQRIPTGYGEVGYRGVPEKFLPLGMKGRIFGVVAVDCTAGDLDGASRTLIASVAAQTLVAVERNTLKEQQDISEE</sequence>
<dbReference type="GO" id="GO:0005524">
    <property type="term" value="F:ATP binding"/>
    <property type="evidence" value="ECO:0007669"/>
    <property type="project" value="UniProtKB-KW"/>
</dbReference>
<dbReference type="Gene3D" id="1.20.120.620">
    <property type="entry name" value="Backbone structure of the membrane domain of e. Coli histidine kinase receptor kdpd"/>
    <property type="match status" value="1"/>
</dbReference>
<evidence type="ECO:0000256" key="5">
    <source>
        <dbReference type="ARBA" id="ARBA00022741"/>
    </source>
</evidence>
<evidence type="ECO:0000256" key="6">
    <source>
        <dbReference type="ARBA" id="ARBA00022777"/>
    </source>
</evidence>
<evidence type="ECO:0000256" key="4">
    <source>
        <dbReference type="ARBA" id="ARBA00022692"/>
    </source>
</evidence>
<protein>
    <submittedName>
        <fullName evidence="14">DUF4118 domain-containing protein</fullName>
    </submittedName>
</protein>
<keyword evidence="3" id="KW-0808">Transferase</keyword>
<dbReference type="InterPro" id="IPR029016">
    <property type="entry name" value="GAF-like_dom_sf"/>
</dbReference>
<dbReference type="RefSeq" id="WP_136432670.1">
    <property type="nucleotide sequence ID" value="NZ_SSTJ01000001.1"/>
</dbReference>
<dbReference type="Proteomes" id="UP000308978">
    <property type="component" value="Unassembled WGS sequence"/>
</dbReference>
<dbReference type="PANTHER" id="PTHR45569">
    <property type="entry name" value="SENSOR PROTEIN KDPD"/>
    <property type="match status" value="1"/>
</dbReference>
<keyword evidence="6" id="KW-0418">Kinase</keyword>
<feature type="transmembrane region" description="Helical" evidence="12">
    <location>
        <begin position="127"/>
        <end position="144"/>
    </location>
</feature>
<keyword evidence="8 12" id="KW-1133">Transmembrane helix</keyword>
<evidence type="ECO:0000256" key="7">
    <source>
        <dbReference type="ARBA" id="ARBA00022840"/>
    </source>
</evidence>
<feature type="compositionally biased region" description="Basic and acidic residues" evidence="11">
    <location>
        <begin position="14"/>
        <end position="23"/>
    </location>
</feature>
<evidence type="ECO:0000256" key="9">
    <source>
        <dbReference type="ARBA" id="ARBA00023012"/>
    </source>
</evidence>